<proteinExistence type="predicted"/>
<dbReference type="HOGENOM" id="CLU_2158353_0_0_1"/>
<dbReference type="AlphaFoldDB" id="U1HN48"/>
<dbReference type="RefSeq" id="XP_007803917.1">
    <property type="nucleotide sequence ID" value="XM_007805726.1"/>
</dbReference>
<organism evidence="1 2">
    <name type="scientific">Endocarpon pusillum (strain Z07020 / HMAS-L-300199)</name>
    <name type="common">Lichen-forming fungus</name>
    <dbReference type="NCBI Taxonomy" id="1263415"/>
    <lineage>
        <taxon>Eukaryota</taxon>
        <taxon>Fungi</taxon>
        <taxon>Dikarya</taxon>
        <taxon>Ascomycota</taxon>
        <taxon>Pezizomycotina</taxon>
        <taxon>Eurotiomycetes</taxon>
        <taxon>Chaetothyriomycetidae</taxon>
        <taxon>Verrucariales</taxon>
        <taxon>Verrucariaceae</taxon>
        <taxon>Endocarpon</taxon>
    </lineage>
</organism>
<dbReference type="EMBL" id="KE721317">
    <property type="protein sequence ID" value="ERF70459.1"/>
    <property type="molecule type" value="Genomic_DNA"/>
</dbReference>
<dbReference type="Proteomes" id="UP000019373">
    <property type="component" value="Unassembled WGS sequence"/>
</dbReference>
<evidence type="ECO:0000313" key="1">
    <source>
        <dbReference type="EMBL" id="ERF70459.1"/>
    </source>
</evidence>
<name>U1HN48_ENDPU</name>
<evidence type="ECO:0000313" key="2">
    <source>
        <dbReference type="Proteomes" id="UP000019373"/>
    </source>
</evidence>
<reference evidence="2" key="1">
    <citation type="journal article" date="2014" name="BMC Genomics">
        <title>Genome characteristics reveal the impact of lichenization on lichen-forming fungus Endocarpon pusillum Hedwig (Verrucariales, Ascomycota).</title>
        <authorList>
            <person name="Wang Y.-Y."/>
            <person name="Liu B."/>
            <person name="Zhang X.-Y."/>
            <person name="Zhou Q.-M."/>
            <person name="Zhang T."/>
            <person name="Li H."/>
            <person name="Yu Y.-F."/>
            <person name="Zhang X.-L."/>
            <person name="Hao X.-Y."/>
            <person name="Wang M."/>
            <person name="Wang L."/>
            <person name="Wei J.-C."/>
        </authorList>
    </citation>
    <scope>NUCLEOTIDE SEQUENCE [LARGE SCALE GENOMIC DNA]</scope>
    <source>
        <strain evidence="2">Z07020 / HMAS-L-300199</strain>
    </source>
</reference>
<accession>U1HN48</accession>
<keyword evidence="2" id="KW-1185">Reference proteome</keyword>
<dbReference type="GeneID" id="19239691"/>
<gene>
    <name evidence="1" type="ORF">EPUS_04737</name>
</gene>
<sequence>MPVRNHEKRQLGAVTDVAGQVSETADNLEFHSINEKRQAAVDTSAVSGIVTNILGLAGGLAGDAVGVTVESLGSVLGVVVGGVFESVLGGALGGTLGIRDDGEFHNIDKKN</sequence>
<protein>
    <submittedName>
        <fullName evidence="1">Uncharacterized protein</fullName>
    </submittedName>
</protein>
<dbReference type="OrthoDB" id="10513398at2759"/>